<dbReference type="Proteomes" id="UP001254832">
    <property type="component" value="Unassembled WGS sequence"/>
</dbReference>
<feature type="coiled-coil region" evidence="1">
    <location>
        <begin position="4"/>
        <end position="32"/>
    </location>
</feature>
<comment type="caution">
    <text evidence="3">The sequence shown here is derived from an EMBL/GenBank/DDBJ whole genome shotgun (WGS) entry which is preliminary data.</text>
</comment>
<feature type="region of interest" description="Disordered" evidence="2">
    <location>
        <begin position="216"/>
        <end position="253"/>
    </location>
</feature>
<dbReference type="AlphaFoldDB" id="A0AAP5H7D4"/>
<evidence type="ECO:0000313" key="3">
    <source>
        <dbReference type="EMBL" id="MDR6726118.1"/>
    </source>
</evidence>
<feature type="compositionally biased region" description="Basic and acidic residues" evidence="2">
    <location>
        <begin position="232"/>
        <end position="253"/>
    </location>
</feature>
<dbReference type="RefSeq" id="WP_310144008.1">
    <property type="nucleotide sequence ID" value="NZ_JAVDTR010000015.1"/>
</dbReference>
<feature type="compositionally biased region" description="Polar residues" evidence="2">
    <location>
        <begin position="222"/>
        <end position="231"/>
    </location>
</feature>
<name>A0AAP5H7D4_PAEAM</name>
<accession>A0AAP5H7D4</accession>
<gene>
    <name evidence="3" type="ORF">J2W91_004624</name>
</gene>
<keyword evidence="1" id="KW-0175">Coiled coil</keyword>
<evidence type="ECO:0000256" key="2">
    <source>
        <dbReference type="SAM" id="MobiDB-lite"/>
    </source>
</evidence>
<dbReference type="EMBL" id="JAVDTR010000015">
    <property type="protein sequence ID" value="MDR6726118.1"/>
    <property type="molecule type" value="Genomic_DNA"/>
</dbReference>
<proteinExistence type="predicted"/>
<protein>
    <submittedName>
        <fullName evidence="3">Chromosome segregation ATPase</fullName>
    </submittedName>
</protein>
<evidence type="ECO:0000313" key="4">
    <source>
        <dbReference type="Proteomes" id="UP001254832"/>
    </source>
</evidence>
<sequence length="253" mass="29653">MDARDHLNNQVIEIIEELANKQKTRLMKKQQQNEHPNIQASADMKVVPIRPDLNVKDSTVSKIESTTTKEDTQSLKSLLAARHNLASLKERLNQNPDKNRNELEKLIKVESKLNTSIVKAQRKEITLAIENLKREPRRFALKLADTKNKIELLKTKLENNPRLYKMHYEKLAKLEKFIDKRIDNAQSKSLRSAINNIQKNPEKYRQEIDRYDQMEKTLKEGLNQNKQNSLQKENDISKSHKQEKARNDLELSR</sequence>
<evidence type="ECO:0000256" key="1">
    <source>
        <dbReference type="SAM" id="Coils"/>
    </source>
</evidence>
<reference evidence="3" key="1">
    <citation type="submission" date="2023-07" db="EMBL/GenBank/DDBJ databases">
        <title>Sorghum-associated microbial communities from plants grown in Nebraska, USA.</title>
        <authorList>
            <person name="Schachtman D."/>
        </authorList>
    </citation>
    <scope>NUCLEOTIDE SEQUENCE</scope>
    <source>
        <strain evidence="3">BE80</strain>
    </source>
</reference>
<organism evidence="3 4">
    <name type="scientific">Paenibacillus amylolyticus</name>
    <dbReference type="NCBI Taxonomy" id="1451"/>
    <lineage>
        <taxon>Bacteria</taxon>
        <taxon>Bacillati</taxon>
        <taxon>Bacillota</taxon>
        <taxon>Bacilli</taxon>
        <taxon>Bacillales</taxon>
        <taxon>Paenibacillaceae</taxon>
        <taxon>Paenibacillus</taxon>
    </lineage>
</organism>